<keyword evidence="3" id="KW-1185">Reference proteome</keyword>
<dbReference type="Proteomes" id="UP000299102">
    <property type="component" value="Unassembled WGS sequence"/>
</dbReference>
<dbReference type="AlphaFoldDB" id="A0A4C1X7M6"/>
<feature type="compositionally biased region" description="Basic and acidic residues" evidence="1">
    <location>
        <begin position="88"/>
        <end position="120"/>
    </location>
</feature>
<sequence length="126" mass="14002">MPGTHLKLSASNVNITSTTRGPRLEPHLRRGVGRTDDSSPTCRKTRIDIGTGIGIESRTGLDLTAEPEPASRTATRRRYGLRVGPSYLDREGEGGVRDTRRIRHKTESHEKVQYENETRARAPPCP</sequence>
<organism evidence="2 3">
    <name type="scientific">Eumeta variegata</name>
    <name type="common">Bagworm moth</name>
    <name type="synonym">Eumeta japonica</name>
    <dbReference type="NCBI Taxonomy" id="151549"/>
    <lineage>
        <taxon>Eukaryota</taxon>
        <taxon>Metazoa</taxon>
        <taxon>Ecdysozoa</taxon>
        <taxon>Arthropoda</taxon>
        <taxon>Hexapoda</taxon>
        <taxon>Insecta</taxon>
        <taxon>Pterygota</taxon>
        <taxon>Neoptera</taxon>
        <taxon>Endopterygota</taxon>
        <taxon>Lepidoptera</taxon>
        <taxon>Glossata</taxon>
        <taxon>Ditrysia</taxon>
        <taxon>Tineoidea</taxon>
        <taxon>Psychidae</taxon>
        <taxon>Oiketicinae</taxon>
        <taxon>Eumeta</taxon>
    </lineage>
</organism>
<name>A0A4C1X7M6_EUMVA</name>
<evidence type="ECO:0000313" key="2">
    <source>
        <dbReference type="EMBL" id="GBP58344.1"/>
    </source>
</evidence>
<feature type="region of interest" description="Disordered" evidence="1">
    <location>
        <begin position="81"/>
        <end position="126"/>
    </location>
</feature>
<protein>
    <submittedName>
        <fullName evidence="2">Uncharacterized protein</fullName>
    </submittedName>
</protein>
<feature type="compositionally biased region" description="Basic and acidic residues" evidence="1">
    <location>
        <begin position="22"/>
        <end position="37"/>
    </location>
</feature>
<proteinExistence type="predicted"/>
<feature type="compositionally biased region" description="Polar residues" evidence="1">
    <location>
        <begin position="9"/>
        <end position="20"/>
    </location>
</feature>
<evidence type="ECO:0000256" key="1">
    <source>
        <dbReference type="SAM" id="MobiDB-lite"/>
    </source>
</evidence>
<feature type="region of interest" description="Disordered" evidence="1">
    <location>
        <begin position="1"/>
        <end position="45"/>
    </location>
</feature>
<evidence type="ECO:0000313" key="3">
    <source>
        <dbReference type="Proteomes" id="UP000299102"/>
    </source>
</evidence>
<accession>A0A4C1X7M6</accession>
<reference evidence="2 3" key="1">
    <citation type="journal article" date="2019" name="Commun. Biol.">
        <title>The bagworm genome reveals a unique fibroin gene that provides high tensile strength.</title>
        <authorList>
            <person name="Kono N."/>
            <person name="Nakamura H."/>
            <person name="Ohtoshi R."/>
            <person name="Tomita M."/>
            <person name="Numata K."/>
            <person name="Arakawa K."/>
        </authorList>
    </citation>
    <scope>NUCLEOTIDE SEQUENCE [LARGE SCALE GENOMIC DNA]</scope>
</reference>
<gene>
    <name evidence="2" type="ORF">EVAR_40910_1</name>
</gene>
<dbReference type="EMBL" id="BGZK01000733">
    <property type="protein sequence ID" value="GBP58344.1"/>
    <property type="molecule type" value="Genomic_DNA"/>
</dbReference>
<comment type="caution">
    <text evidence="2">The sequence shown here is derived from an EMBL/GenBank/DDBJ whole genome shotgun (WGS) entry which is preliminary data.</text>
</comment>